<dbReference type="InterPro" id="IPR003148">
    <property type="entry name" value="RCK_N"/>
</dbReference>
<evidence type="ECO:0000256" key="2">
    <source>
        <dbReference type="SAM" id="Phobius"/>
    </source>
</evidence>
<dbReference type="OrthoDB" id="440986at2"/>
<reference evidence="5" key="1">
    <citation type="submission" date="2018-01" db="EMBL/GenBank/DDBJ databases">
        <authorList>
            <consortium name="Urmite Genomes"/>
        </authorList>
    </citation>
    <scope>NUCLEOTIDE SEQUENCE [LARGE SCALE GENOMIC DNA]</scope>
    <source>
        <strain evidence="5">AFP003</strain>
    </source>
</reference>
<dbReference type="RefSeq" id="WP_096285061.1">
    <property type="nucleotide sequence ID" value="NZ_FXEG02000002.1"/>
</dbReference>
<feature type="domain" description="RCK C-terminal" evidence="4">
    <location>
        <begin position="486"/>
        <end position="568"/>
    </location>
</feature>
<dbReference type="SUPFAM" id="SSF81324">
    <property type="entry name" value="Voltage-gated potassium channels"/>
    <property type="match status" value="1"/>
</dbReference>
<dbReference type="PROSITE" id="PS51201">
    <property type="entry name" value="RCK_N"/>
    <property type="match status" value="1"/>
</dbReference>
<protein>
    <submittedName>
        <fullName evidence="5">Potassium transporter TrkA</fullName>
    </submittedName>
</protein>
<dbReference type="PROSITE" id="PS51202">
    <property type="entry name" value="RCK_C"/>
    <property type="match status" value="1"/>
</dbReference>
<feature type="transmembrane region" description="Helical" evidence="2">
    <location>
        <begin position="233"/>
        <end position="256"/>
    </location>
</feature>
<dbReference type="Pfam" id="PF07885">
    <property type="entry name" value="Ion_trans_2"/>
    <property type="match status" value="1"/>
</dbReference>
<evidence type="ECO:0000259" key="3">
    <source>
        <dbReference type="PROSITE" id="PS51201"/>
    </source>
</evidence>
<evidence type="ECO:0000313" key="6">
    <source>
        <dbReference type="Proteomes" id="UP000236318"/>
    </source>
</evidence>
<dbReference type="GO" id="GO:0005886">
    <property type="term" value="C:plasma membrane"/>
    <property type="evidence" value="ECO:0007669"/>
    <property type="project" value="UniProtKB-SubCell"/>
</dbReference>
<accession>A0A2K4Y6K6</accession>
<keyword evidence="2" id="KW-1133">Transmembrane helix</keyword>
<feature type="transmembrane region" description="Helical" evidence="2">
    <location>
        <begin position="293"/>
        <end position="318"/>
    </location>
</feature>
<gene>
    <name evidence="5" type="ORF">MAAFP003_1086</name>
</gene>
<keyword evidence="6" id="KW-1185">Reference proteome</keyword>
<dbReference type="PANTHER" id="PTHR43833:SF11">
    <property type="entry name" value="VOLTAGE-GATED POTASSIUM CHANNEL KCH"/>
    <property type="match status" value="1"/>
</dbReference>
<comment type="subcellular location">
    <subcellularLocation>
        <location evidence="1">Cell membrane</location>
        <topology evidence="1">Multi-pass membrane protein</topology>
    </subcellularLocation>
</comment>
<keyword evidence="2" id="KW-0812">Transmembrane</keyword>
<dbReference type="InterPro" id="IPR013099">
    <property type="entry name" value="K_chnl_dom"/>
</dbReference>
<dbReference type="InterPro" id="IPR050721">
    <property type="entry name" value="Trk_Ktr_HKT_K-transport"/>
</dbReference>
<dbReference type="GO" id="GO:0006813">
    <property type="term" value="P:potassium ion transport"/>
    <property type="evidence" value="ECO:0007669"/>
    <property type="project" value="InterPro"/>
</dbReference>
<feature type="transmembrane region" description="Helical" evidence="2">
    <location>
        <begin position="338"/>
        <end position="356"/>
    </location>
</feature>
<dbReference type="InterPro" id="IPR036291">
    <property type="entry name" value="NAD(P)-bd_dom_sf"/>
</dbReference>
<dbReference type="Pfam" id="PF02254">
    <property type="entry name" value="TrkA_N"/>
    <property type="match status" value="2"/>
</dbReference>
<dbReference type="Gene3D" id="1.10.287.70">
    <property type="match status" value="1"/>
</dbReference>
<keyword evidence="2" id="KW-0472">Membrane</keyword>
<evidence type="ECO:0000259" key="4">
    <source>
        <dbReference type="PROSITE" id="PS51202"/>
    </source>
</evidence>
<dbReference type="SUPFAM" id="SSF116726">
    <property type="entry name" value="TrkA C-terminal domain-like"/>
    <property type="match status" value="1"/>
</dbReference>
<comment type="caution">
    <text evidence="5">The sequence shown here is derived from an EMBL/GenBank/DDBJ whole genome shotgun (WGS) entry which is preliminary data.</text>
</comment>
<organism evidence="5 6">
    <name type="scientific">Mycobacterium ahvazicum</name>
    <dbReference type="NCBI Taxonomy" id="1964395"/>
    <lineage>
        <taxon>Bacteria</taxon>
        <taxon>Bacillati</taxon>
        <taxon>Actinomycetota</taxon>
        <taxon>Actinomycetes</taxon>
        <taxon>Mycobacteriales</taxon>
        <taxon>Mycobacteriaceae</taxon>
        <taxon>Mycobacterium</taxon>
        <taxon>Mycobacterium simiae complex</taxon>
    </lineage>
</organism>
<dbReference type="InterPro" id="IPR006037">
    <property type="entry name" value="RCK_C"/>
</dbReference>
<dbReference type="AlphaFoldDB" id="A0A2K4Y6K6"/>
<dbReference type="Proteomes" id="UP000236318">
    <property type="component" value="Unassembled WGS sequence"/>
</dbReference>
<dbReference type="GO" id="GO:0008324">
    <property type="term" value="F:monoatomic cation transmembrane transporter activity"/>
    <property type="evidence" value="ECO:0007669"/>
    <property type="project" value="InterPro"/>
</dbReference>
<name>A0A2K4Y6K6_9MYCO</name>
<dbReference type="InterPro" id="IPR036721">
    <property type="entry name" value="RCK_C_sf"/>
</dbReference>
<dbReference type="SUPFAM" id="SSF51735">
    <property type="entry name" value="NAD(P)-binding Rossmann-fold domains"/>
    <property type="match status" value="2"/>
</dbReference>
<dbReference type="PANTHER" id="PTHR43833">
    <property type="entry name" value="POTASSIUM CHANNEL PROTEIN 2-RELATED-RELATED"/>
    <property type="match status" value="1"/>
</dbReference>
<dbReference type="EMBL" id="FXEG02000002">
    <property type="protein sequence ID" value="SOX52420.1"/>
    <property type="molecule type" value="Genomic_DNA"/>
</dbReference>
<dbReference type="Gene3D" id="3.40.50.720">
    <property type="entry name" value="NAD(P)-binding Rossmann-like Domain"/>
    <property type="match status" value="2"/>
</dbReference>
<evidence type="ECO:0000313" key="5">
    <source>
        <dbReference type="EMBL" id="SOX52420.1"/>
    </source>
</evidence>
<evidence type="ECO:0000256" key="1">
    <source>
        <dbReference type="ARBA" id="ARBA00004651"/>
    </source>
</evidence>
<feature type="domain" description="RCK N-terminal" evidence="3">
    <location>
        <begin position="335"/>
        <end position="466"/>
    </location>
</feature>
<proteinExistence type="predicted"/>
<sequence>MHQCVIVSGDDALATTIIEELKRAGASVARLLDSDLAGARVKTELAKAGVAHASAVICAGVDDATNLEIALLARKANPDIRVVARLANDVLREAVAADDGLSAILGVADLAAPAVVEACLARTTHPFEAAGMQFVVFGAEAPYDAALREIYGDLAPVAIVNGEKTLSPGEVVVCPGRDMRVNAGDWTAMIGTTEEVAACGIKAPRQNRTRTRQPRLRRMIYALRTLSNDVNPAFYPVIAALGVLVIGSTTLLHFSYTHPGMSWVDAFYFTNETITTTGYGDFSFAKQPTWLRFYAAMLMLGGVTTTALLVSFVADVMLSRRFVWSSGRPRARHLRNHVIVVGLSALGIRVVTDLIAEGYDVAVIERDQGNPFLSTMTELDVPVIFGDATLRQTLEAARVETARAIAVLTRDDMVNIETGIVLREMLGSQLTTAGNSRWSEVPVVLRVYDHDLGSAVAQRFGFENVRSTVELAAPWFIGAAMGLQVLGTFSVGSRSFLVGGMHVQAGSELDGLQMFEVSTQIRVIAITRDDAPVQLHPRRDARLSAGDTVYLVGPYRELLATLRKGQPSTDAAAHPCPGEAYSIVRSNGAGA</sequence>